<evidence type="ECO:0000256" key="4">
    <source>
        <dbReference type="PROSITE-ProRule" id="PRU01161"/>
    </source>
</evidence>
<dbReference type="AlphaFoldDB" id="A0AAN2BJW5"/>
<evidence type="ECO:0000256" key="2">
    <source>
        <dbReference type="ARBA" id="ARBA00022963"/>
    </source>
</evidence>
<gene>
    <name evidence="6" type="ORF">MARGE09_P1598</name>
</gene>
<dbReference type="PANTHER" id="PTHR14226">
    <property type="entry name" value="NEUROPATHY TARGET ESTERASE/SWISS CHEESE D.MELANOGASTER"/>
    <property type="match status" value="1"/>
</dbReference>
<dbReference type="KEGG" id="marq:MARGE09_P1598"/>
<evidence type="ECO:0000313" key="6">
    <source>
        <dbReference type="EMBL" id="BCD97397.1"/>
    </source>
</evidence>
<dbReference type="PROSITE" id="PS51635">
    <property type="entry name" value="PNPLA"/>
    <property type="match status" value="1"/>
</dbReference>
<dbReference type="Pfam" id="PF01734">
    <property type="entry name" value="Patatin"/>
    <property type="match status" value="1"/>
</dbReference>
<evidence type="ECO:0000256" key="3">
    <source>
        <dbReference type="ARBA" id="ARBA00023098"/>
    </source>
</evidence>
<dbReference type="CDD" id="cd07205">
    <property type="entry name" value="Pat_PNPLA6_PNPLA7_NTE1_like"/>
    <property type="match status" value="1"/>
</dbReference>
<dbReference type="InterPro" id="IPR050301">
    <property type="entry name" value="NTE"/>
</dbReference>
<dbReference type="Gene3D" id="3.40.1090.10">
    <property type="entry name" value="Cytosolic phospholipase A2 catalytic domain"/>
    <property type="match status" value="2"/>
</dbReference>
<dbReference type="InterPro" id="IPR016035">
    <property type="entry name" value="Acyl_Trfase/lysoPLipase"/>
</dbReference>
<dbReference type="Proteomes" id="UP001320119">
    <property type="component" value="Chromosome"/>
</dbReference>
<keyword evidence="7" id="KW-1185">Reference proteome</keyword>
<keyword evidence="2 4" id="KW-0442">Lipid degradation</keyword>
<name>A0AAN2BJW5_9GAMM</name>
<dbReference type="GO" id="GO:0016787">
    <property type="term" value="F:hydrolase activity"/>
    <property type="evidence" value="ECO:0007669"/>
    <property type="project" value="UniProtKB-UniRule"/>
</dbReference>
<reference evidence="6 7" key="1">
    <citation type="journal article" date="2022" name="IScience">
        <title>An ultrasensitive nanofiber-based assay for enzymatic hydrolysis and deep-sea microbial degradation of cellulose.</title>
        <authorList>
            <person name="Tsudome M."/>
            <person name="Tachioka M."/>
            <person name="Miyazaki M."/>
            <person name="Uchimura K."/>
            <person name="Tsuda M."/>
            <person name="Takaki Y."/>
            <person name="Deguchi S."/>
        </authorList>
    </citation>
    <scope>NUCLEOTIDE SEQUENCE [LARGE SCALE GENOMIC DNA]</scope>
    <source>
        <strain evidence="6 7">GE09</strain>
    </source>
</reference>
<feature type="short sequence motif" description="DGA/G" evidence="4">
    <location>
        <begin position="245"/>
        <end position="247"/>
    </location>
</feature>
<dbReference type="GO" id="GO:0016042">
    <property type="term" value="P:lipid catabolic process"/>
    <property type="evidence" value="ECO:0007669"/>
    <property type="project" value="UniProtKB-UniRule"/>
</dbReference>
<evidence type="ECO:0000259" key="5">
    <source>
        <dbReference type="PROSITE" id="PS51635"/>
    </source>
</evidence>
<organism evidence="6 7">
    <name type="scientific">Marinagarivorans cellulosilyticus</name>
    <dbReference type="NCBI Taxonomy" id="2721545"/>
    <lineage>
        <taxon>Bacteria</taxon>
        <taxon>Pseudomonadati</taxon>
        <taxon>Pseudomonadota</taxon>
        <taxon>Gammaproteobacteria</taxon>
        <taxon>Cellvibrionales</taxon>
        <taxon>Cellvibrionaceae</taxon>
        <taxon>Marinagarivorans</taxon>
    </lineage>
</organism>
<evidence type="ECO:0000313" key="7">
    <source>
        <dbReference type="Proteomes" id="UP001320119"/>
    </source>
</evidence>
<dbReference type="Gene3D" id="3.10.20.310">
    <property type="entry name" value="membrane protein fhac"/>
    <property type="match status" value="1"/>
</dbReference>
<feature type="domain" description="PNPLA" evidence="5">
    <location>
        <begin position="66"/>
        <end position="258"/>
    </location>
</feature>
<feature type="active site" description="Proton acceptor" evidence="4">
    <location>
        <position position="245"/>
    </location>
</feature>
<accession>A0AAN2BJW5</accession>
<evidence type="ECO:0000256" key="1">
    <source>
        <dbReference type="ARBA" id="ARBA00022801"/>
    </source>
</evidence>
<protein>
    <submittedName>
        <fullName evidence="6">NTE family protein</fullName>
    </submittedName>
</protein>
<keyword evidence="3 4" id="KW-0443">Lipid metabolism</keyword>
<feature type="active site" description="Nucleophile" evidence="4">
    <location>
        <position position="99"/>
    </location>
</feature>
<sequence length="781" mass="85309">MCELKTPFKICDPSMKNRLVFAALPLLLIISIAFNVAVADQRYAKSSPSVDDGPCSEVDNRPCVALVLGGGGAKGGAHIGVIQALEERHIPVDLVVGTSIGAFVGGLYASGKDSAAIAQLFQQADWNSGYRDNLTRSDIPMRRKRQLDEFQIHVDLGLTRKGVSIPKGFIQGQSMKTLLDSMLGTYPNFTSFDQLPIPFRAVAADAETGEEIVLSYGDLATAMQASMSLPGIVRPIVHEGRILVDGGIANNVPISVAKNLGADIVIAVDIGASANSKDELNSGVAILLQLTKFLTGRNVAEQKALLTSSDILIIPELGDIGLLSFDRVLEAVDKGYQQTLTELNQRSLAIIAPGLNDGDVTPLPSQPGATTTQNLPFDDEILISAINLSNNTRLNDDYILHRMGVAVGENMAVDEINTGINRLYGQGTIARITTSWDDLEGDSALNIRVDEKEWGPGYLDFKFNFEDDFSSFSEYQLGASYRLTNLSQYGAEWVSSFEVGTEKVINTELYWPIKKTGFFWDVFGEYERTVFEYKDAGRALGTVQARDSTVSAGIGWNTWDKFEVTLSALYRRGVFDVPDYLDEYATVKDIHVDQRGGILEVNFDSLDNASFPSRGWNLKAILSRTRDEVLNLSNYSNFIDAQYNGVLSYQRHSIRGLLRYQSTLNHDALSLLGSASLGGFLNLSGNPSNFISGQHVRFASGVYTYQLAENDFGAIDFPLYLGFSVEAGNAWYAKSNVDYSDLIHSSSLFLGWDTPIGPAYLAYGRSDTGGKSLYVFLGVTF</sequence>
<dbReference type="InterPro" id="IPR002641">
    <property type="entry name" value="PNPLA_dom"/>
</dbReference>
<dbReference type="EMBL" id="AP023086">
    <property type="protein sequence ID" value="BCD97397.1"/>
    <property type="molecule type" value="Genomic_DNA"/>
</dbReference>
<dbReference type="SUPFAM" id="SSF52151">
    <property type="entry name" value="FabD/lysophospholipase-like"/>
    <property type="match status" value="1"/>
</dbReference>
<keyword evidence="1 4" id="KW-0378">Hydrolase</keyword>
<proteinExistence type="predicted"/>
<feature type="short sequence motif" description="GXGXXG" evidence="4">
    <location>
        <begin position="70"/>
        <end position="75"/>
    </location>
</feature>
<feature type="short sequence motif" description="GXSXG" evidence="4">
    <location>
        <begin position="97"/>
        <end position="101"/>
    </location>
</feature>
<dbReference type="PANTHER" id="PTHR14226:SF29">
    <property type="entry name" value="NEUROPATHY TARGET ESTERASE SWS"/>
    <property type="match status" value="1"/>
</dbReference>